<dbReference type="PROSITE" id="PS50835">
    <property type="entry name" value="IG_LIKE"/>
    <property type="match status" value="2"/>
</dbReference>
<dbReference type="InParanoid" id="A0A671UV97"/>
<dbReference type="GO" id="GO:0001817">
    <property type="term" value="P:regulation of cytokine production"/>
    <property type="evidence" value="ECO:0007669"/>
    <property type="project" value="TreeGrafter"/>
</dbReference>
<dbReference type="Gene3D" id="2.60.40.10">
    <property type="entry name" value="Immunoglobulins"/>
    <property type="match status" value="2"/>
</dbReference>
<dbReference type="Pfam" id="PF07686">
    <property type="entry name" value="V-set"/>
    <property type="match status" value="1"/>
</dbReference>
<evidence type="ECO:0000256" key="1">
    <source>
        <dbReference type="ARBA" id="ARBA00004370"/>
    </source>
</evidence>
<evidence type="ECO:0000256" key="9">
    <source>
        <dbReference type="ARBA" id="ARBA00038221"/>
    </source>
</evidence>
<dbReference type="Pfam" id="PF22705">
    <property type="entry name" value="C2-set_3"/>
    <property type="match status" value="1"/>
</dbReference>
<keyword evidence="5 10" id="KW-0472">Membrane</keyword>
<comment type="similarity">
    <text evidence="9">Belongs to the SKINT family.</text>
</comment>
<evidence type="ECO:0000313" key="12">
    <source>
        <dbReference type="Ensembl" id="ENSSAUP00010017853.1"/>
    </source>
</evidence>
<feature type="transmembrane region" description="Helical" evidence="10">
    <location>
        <begin position="259"/>
        <end position="280"/>
    </location>
</feature>
<dbReference type="GeneTree" id="ENSGT01050000244843"/>
<dbReference type="PANTHER" id="PTHR24100">
    <property type="entry name" value="BUTYROPHILIN"/>
    <property type="match status" value="1"/>
</dbReference>
<dbReference type="InterPro" id="IPR036179">
    <property type="entry name" value="Ig-like_dom_sf"/>
</dbReference>
<dbReference type="FunFam" id="2.60.40.10:FF:000142">
    <property type="entry name" value="V-set domain-containing T-cell activation inhibitor 1"/>
    <property type="match status" value="1"/>
</dbReference>
<evidence type="ECO:0000256" key="8">
    <source>
        <dbReference type="ARBA" id="ARBA00023319"/>
    </source>
</evidence>
<dbReference type="InterPro" id="IPR013106">
    <property type="entry name" value="Ig_V-set"/>
</dbReference>
<evidence type="ECO:0000256" key="7">
    <source>
        <dbReference type="ARBA" id="ARBA00023180"/>
    </source>
</evidence>
<evidence type="ECO:0000259" key="11">
    <source>
        <dbReference type="PROSITE" id="PS50835"/>
    </source>
</evidence>
<dbReference type="GO" id="GO:0050863">
    <property type="term" value="P:regulation of T cell activation"/>
    <property type="evidence" value="ECO:0007669"/>
    <property type="project" value="UniProtKB-ARBA"/>
</dbReference>
<dbReference type="GO" id="GO:1903037">
    <property type="term" value="P:regulation of leukocyte cell-cell adhesion"/>
    <property type="evidence" value="ECO:0007669"/>
    <property type="project" value="UniProtKB-ARBA"/>
</dbReference>
<dbReference type="GO" id="GO:0050852">
    <property type="term" value="P:T cell receptor signaling pathway"/>
    <property type="evidence" value="ECO:0007669"/>
    <property type="project" value="TreeGrafter"/>
</dbReference>
<evidence type="ECO:0000256" key="3">
    <source>
        <dbReference type="ARBA" id="ARBA00022729"/>
    </source>
</evidence>
<keyword evidence="8" id="KW-0393">Immunoglobulin domain</keyword>
<dbReference type="SMART" id="SM00406">
    <property type="entry name" value="IGv"/>
    <property type="match status" value="1"/>
</dbReference>
<feature type="domain" description="Ig-like" evidence="11">
    <location>
        <begin position="156"/>
        <end position="243"/>
    </location>
</feature>
<dbReference type="Proteomes" id="UP000472265">
    <property type="component" value="Chromosome 10"/>
</dbReference>
<dbReference type="SUPFAM" id="SSF48726">
    <property type="entry name" value="Immunoglobulin"/>
    <property type="match status" value="2"/>
</dbReference>
<proteinExistence type="inferred from homology"/>
<reference evidence="12" key="1">
    <citation type="submission" date="2021-04" db="EMBL/GenBank/DDBJ databases">
        <authorList>
            <consortium name="Wellcome Sanger Institute Data Sharing"/>
        </authorList>
    </citation>
    <scope>NUCLEOTIDE SEQUENCE [LARGE SCALE GENOMIC DNA]</scope>
</reference>
<dbReference type="FunFam" id="2.60.40.10:FF:000088">
    <property type="entry name" value="Butyrophilin subfamily 1 member A1"/>
    <property type="match status" value="1"/>
</dbReference>
<evidence type="ECO:0000256" key="4">
    <source>
        <dbReference type="ARBA" id="ARBA00022989"/>
    </source>
</evidence>
<dbReference type="InterPro" id="IPR013783">
    <property type="entry name" value="Ig-like_fold"/>
</dbReference>
<name>A0A671UV97_SPAAU</name>
<reference evidence="12" key="3">
    <citation type="submission" date="2025-09" db="UniProtKB">
        <authorList>
            <consortium name="Ensembl"/>
        </authorList>
    </citation>
    <scope>IDENTIFICATION</scope>
</reference>
<protein>
    <recommendedName>
        <fullName evidence="11">Ig-like domain-containing protein</fullName>
    </recommendedName>
</protein>
<evidence type="ECO:0000256" key="6">
    <source>
        <dbReference type="ARBA" id="ARBA00023157"/>
    </source>
</evidence>
<dbReference type="GO" id="GO:0042110">
    <property type="term" value="P:T cell activation"/>
    <property type="evidence" value="ECO:0007669"/>
    <property type="project" value="UniProtKB-ARBA"/>
</dbReference>
<keyword evidence="2 10" id="KW-0812">Transmembrane</keyword>
<keyword evidence="3" id="KW-0732">Signal</keyword>
<dbReference type="InterPro" id="IPR053896">
    <property type="entry name" value="BTN3A2-like_Ig-C"/>
</dbReference>
<reference evidence="12" key="2">
    <citation type="submission" date="2025-08" db="UniProtKB">
        <authorList>
            <consortium name="Ensembl"/>
        </authorList>
    </citation>
    <scope>IDENTIFICATION</scope>
</reference>
<evidence type="ECO:0000313" key="13">
    <source>
        <dbReference type="Proteomes" id="UP000472265"/>
    </source>
</evidence>
<evidence type="ECO:0000256" key="10">
    <source>
        <dbReference type="SAM" id="Phobius"/>
    </source>
</evidence>
<dbReference type="InterPro" id="IPR007110">
    <property type="entry name" value="Ig-like_dom"/>
</dbReference>
<keyword evidence="4 10" id="KW-1133">Transmembrane helix</keyword>
<dbReference type="GO" id="GO:0009897">
    <property type="term" value="C:external side of plasma membrane"/>
    <property type="evidence" value="ECO:0007669"/>
    <property type="project" value="TreeGrafter"/>
</dbReference>
<sequence length="293" mass="32024">MIHQKNRNSIKPLPCDLSLLVSHRTVVLVLLAHFCIGHSQVIGQPQPIVAMVGDDIILPCNLEPATDAVSLTVEWARADLNPRFVHVRREAVELLIDQNPSYIGRTSVSINKLKCGDLSLKLSKVKLSDEGIYRCFVPKQGTKSEVKLAVGLVSSPVLGLSRLSSESSGVLLQCNSTGWYPEPEVLWLDGEGNLLSAGPTETVRGPDDLYTVSSRVTVEKRHRSITCRVQQNSTNQTREAHIHVPGDLFVVGSCSVNRIIIVSVVGLIIFLAAVVGAFLIGRKEIQTKTNHED</sequence>
<dbReference type="InterPro" id="IPR050504">
    <property type="entry name" value="IgSF_BTN/MOG"/>
</dbReference>
<dbReference type="GO" id="GO:0005102">
    <property type="term" value="F:signaling receptor binding"/>
    <property type="evidence" value="ECO:0007669"/>
    <property type="project" value="TreeGrafter"/>
</dbReference>
<comment type="subcellular location">
    <subcellularLocation>
        <location evidence="1">Membrane</location>
    </subcellularLocation>
</comment>
<evidence type="ECO:0000256" key="2">
    <source>
        <dbReference type="ARBA" id="ARBA00022692"/>
    </source>
</evidence>
<dbReference type="Ensembl" id="ENSSAUT00010018875.1">
    <property type="protein sequence ID" value="ENSSAUP00010017853.1"/>
    <property type="gene ID" value="ENSSAUG00010008114.1"/>
</dbReference>
<keyword evidence="13" id="KW-1185">Reference proteome</keyword>
<keyword evidence="6" id="KW-1015">Disulfide bond</keyword>
<feature type="domain" description="Ig-like" evidence="11">
    <location>
        <begin position="39"/>
        <end position="149"/>
    </location>
</feature>
<organism evidence="12 13">
    <name type="scientific">Sparus aurata</name>
    <name type="common">Gilthead sea bream</name>
    <dbReference type="NCBI Taxonomy" id="8175"/>
    <lineage>
        <taxon>Eukaryota</taxon>
        <taxon>Metazoa</taxon>
        <taxon>Chordata</taxon>
        <taxon>Craniata</taxon>
        <taxon>Vertebrata</taxon>
        <taxon>Euteleostomi</taxon>
        <taxon>Actinopterygii</taxon>
        <taxon>Neopterygii</taxon>
        <taxon>Teleostei</taxon>
        <taxon>Neoteleostei</taxon>
        <taxon>Acanthomorphata</taxon>
        <taxon>Eupercaria</taxon>
        <taxon>Spariformes</taxon>
        <taxon>Sparidae</taxon>
        <taxon>Sparus</taxon>
    </lineage>
</organism>
<gene>
    <name evidence="12" type="primary">LOC115589805</name>
</gene>
<evidence type="ECO:0000256" key="5">
    <source>
        <dbReference type="ARBA" id="ARBA00023136"/>
    </source>
</evidence>
<dbReference type="SMART" id="SM00409">
    <property type="entry name" value="IG"/>
    <property type="match status" value="1"/>
</dbReference>
<dbReference type="AlphaFoldDB" id="A0A671UV97"/>
<dbReference type="PANTHER" id="PTHR24100:SF151">
    <property type="entry name" value="ICOS LIGAND"/>
    <property type="match status" value="1"/>
</dbReference>
<keyword evidence="7" id="KW-0325">Glycoprotein</keyword>
<dbReference type="InterPro" id="IPR003599">
    <property type="entry name" value="Ig_sub"/>
</dbReference>
<accession>A0A671UV97</accession>